<comment type="caution">
    <text evidence="3">The sequence shown here is derived from an EMBL/GenBank/DDBJ whole genome shotgun (WGS) entry which is preliminary data.</text>
</comment>
<dbReference type="InterPro" id="IPR013538">
    <property type="entry name" value="ASHA1/2-like_C"/>
</dbReference>
<evidence type="ECO:0000313" key="4">
    <source>
        <dbReference type="Proteomes" id="UP001165283"/>
    </source>
</evidence>
<reference evidence="3" key="1">
    <citation type="submission" date="2021-04" db="EMBL/GenBank/DDBJ databases">
        <title>Pseudonocardia sp. nov., isolated from sandy soil of mangrove forest.</title>
        <authorList>
            <person name="Zan Z."/>
            <person name="Huang R."/>
            <person name="Liu W."/>
        </authorList>
    </citation>
    <scope>NUCLEOTIDE SEQUENCE</scope>
    <source>
        <strain evidence="3">S2-4</strain>
    </source>
</reference>
<dbReference type="Proteomes" id="UP001165283">
    <property type="component" value="Unassembled WGS sequence"/>
</dbReference>
<accession>A0ABT1A8W2</accession>
<dbReference type="CDD" id="cd07814">
    <property type="entry name" value="SRPBCC_CalC_Aha1-like"/>
    <property type="match status" value="1"/>
</dbReference>
<proteinExistence type="inferred from homology"/>
<dbReference type="InterPro" id="IPR023393">
    <property type="entry name" value="START-like_dom_sf"/>
</dbReference>
<dbReference type="Gene3D" id="3.30.530.20">
    <property type="match status" value="1"/>
</dbReference>
<evidence type="ECO:0000259" key="2">
    <source>
        <dbReference type="Pfam" id="PF08327"/>
    </source>
</evidence>
<keyword evidence="4" id="KW-1185">Reference proteome</keyword>
<dbReference type="EMBL" id="JAGSOV010000064">
    <property type="protein sequence ID" value="MCO1659376.1"/>
    <property type="molecule type" value="Genomic_DNA"/>
</dbReference>
<protein>
    <submittedName>
        <fullName evidence="3">SRPBCC domain-containing protein</fullName>
    </submittedName>
</protein>
<organism evidence="3 4">
    <name type="scientific">Pseudonocardia humida</name>
    <dbReference type="NCBI Taxonomy" id="2800819"/>
    <lineage>
        <taxon>Bacteria</taxon>
        <taxon>Bacillati</taxon>
        <taxon>Actinomycetota</taxon>
        <taxon>Actinomycetes</taxon>
        <taxon>Pseudonocardiales</taxon>
        <taxon>Pseudonocardiaceae</taxon>
        <taxon>Pseudonocardia</taxon>
    </lineage>
</organism>
<dbReference type="Pfam" id="PF08327">
    <property type="entry name" value="AHSA1"/>
    <property type="match status" value="1"/>
</dbReference>
<evidence type="ECO:0000313" key="3">
    <source>
        <dbReference type="EMBL" id="MCO1659376.1"/>
    </source>
</evidence>
<evidence type="ECO:0000256" key="1">
    <source>
        <dbReference type="ARBA" id="ARBA00006817"/>
    </source>
</evidence>
<gene>
    <name evidence="3" type="ORF">KDL28_30325</name>
</gene>
<name>A0ABT1A8W2_9PSEU</name>
<dbReference type="RefSeq" id="WP_252444200.1">
    <property type="nucleotide sequence ID" value="NZ_JAGSOV010000064.1"/>
</dbReference>
<comment type="similarity">
    <text evidence="1">Belongs to the AHA1 family.</text>
</comment>
<feature type="domain" description="Activator of Hsp90 ATPase homologue 1/2-like C-terminal" evidence="2">
    <location>
        <begin position="13"/>
        <end position="133"/>
    </location>
</feature>
<dbReference type="SUPFAM" id="SSF55961">
    <property type="entry name" value="Bet v1-like"/>
    <property type="match status" value="1"/>
</dbReference>
<sequence>MTERKLEKSYELDASPEQVWDLIATGPGISTWFVPHEVEQREGGAVKASFGGAFTGTGRVSAWEPGRRFGYAEQRPGDSPDVAFEFLVEGRDGGGAVLRFVQSGFAGEHWEDEYDSFDKGWSLFFENLRSYLEHFAGQPVHNVVSMVMAPGSQEQVWPVLHRGLGLDGHPAVGERVALTGPQELTGVVDVSTPEFLGVRSAHGLHRIGAEGDAGCGVSAYHYFYGEPVDTETLTKAWDAWLAELFPQPART</sequence>